<sequence length="65" mass="7551">RCFTSPPPLHRRRPCRTDLITVRNTTPRSFFRLVSLHLSPTPHYRRRFLRTPPVQAVVVADNAAT</sequence>
<feature type="non-terminal residue" evidence="1">
    <location>
        <position position="1"/>
    </location>
</feature>
<dbReference type="EMBL" id="JASCZI010068845">
    <property type="protein sequence ID" value="MED6142353.1"/>
    <property type="molecule type" value="Genomic_DNA"/>
</dbReference>
<dbReference type="Proteomes" id="UP001341840">
    <property type="component" value="Unassembled WGS sequence"/>
</dbReference>
<keyword evidence="2" id="KW-1185">Reference proteome</keyword>
<protein>
    <submittedName>
        <fullName evidence="1">Uncharacterized protein</fullName>
    </submittedName>
</protein>
<organism evidence="1 2">
    <name type="scientific">Stylosanthes scabra</name>
    <dbReference type="NCBI Taxonomy" id="79078"/>
    <lineage>
        <taxon>Eukaryota</taxon>
        <taxon>Viridiplantae</taxon>
        <taxon>Streptophyta</taxon>
        <taxon>Embryophyta</taxon>
        <taxon>Tracheophyta</taxon>
        <taxon>Spermatophyta</taxon>
        <taxon>Magnoliopsida</taxon>
        <taxon>eudicotyledons</taxon>
        <taxon>Gunneridae</taxon>
        <taxon>Pentapetalae</taxon>
        <taxon>rosids</taxon>
        <taxon>fabids</taxon>
        <taxon>Fabales</taxon>
        <taxon>Fabaceae</taxon>
        <taxon>Papilionoideae</taxon>
        <taxon>50 kb inversion clade</taxon>
        <taxon>dalbergioids sensu lato</taxon>
        <taxon>Dalbergieae</taxon>
        <taxon>Pterocarpus clade</taxon>
        <taxon>Stylosanthes</taxon>
    </lineage>
</organism>
<proteinExistence type="predicted"/>
<comment type="caution">
    <text evidence="1">The sequence shown here is derived from an EMBL/GenBank/DDBJ whole genome shotgun (WGS) entry which is preliminary data.</text>
</comment>
<reference evidence="1 2" key="1">
    <citation type="journal article" date="2023" name="Plants (Basel)">
        <title>Bridging the Gap: Combining Genomics and Transcriptomics Approaches to Understand Stylosanthes scabra, an Orphan Legume from the Brazilian Caatinga.</title>
        <authorList>
            <person name="Ferreira-Neto J.R.C."/>
            <person name="da Silva M.D."/>
            <person name="Binneck E."/>
            <person name="de Melo N.F."/>
            <person name="da Silva R.H."/>
            <person name="de Melo A.L.T.M."/>
            <person name="Pandolfi V."/>
            <person name="Bustamante F.O."/>
            <person name="Brasileiro-Vidal A.C."/>
            <person name="Benko-Iseppon A.M."/>
        </authorList>
    </citation>
    <scope>NUCLEOTIDE SEQUENCE [LARGE SCALE GENOMIC DNA]</scope>
    <source>
        <tissue evidence="1">Leaves</tissue>
    </source>
</reference>
<evidence type="ECO:0000313" key="2">
    <source>
        <dbReference type="Proteomes" id="UP001341840"/>
    </source>
</evidence>
<name>A0ABU6T314_9FABA</name>
<accession>A0ABU6T314</accession>
<evidence type="ECO:0000313" key="1">
    <source>
        <dbReference type="EMBL" id="MED6142353.1"/>
    </source>
</evidence>
<gene>
    <name evidence="1" type="ORF">PIB30_112811</name>
</gene>